<feature type="compositionally biased region" description="Basic and acidic residues" evidence="1">
    <location>
        <begin position="178"/>
        <end position="189"/>
    </location>
</feature>
<reference evidence="2" key="1">
    <citation type="submission" date="2020-03" db="EMBL/GenBank/DDBJ databases">
        <authorList>
            <person name="Weist P."/>
        </authorList>
    </citation>
    <scope>NUCLEOTIDE SEQUENCE</scope>
</reference>
<feature type="compositionally biased region" description="Basic and acidic residues" evidence="1">
    <location>
        <begin position="146"/>
        <end position="155"/>
    </location>
</feature>
<dbReference type="EMBL" id="CADEAL010001843">
    <property type="protein sequence ID" value="CAB1436011.1"/>
    <property type="molecule type" value="Genomic_DNA"/>
</dbReference>
<keyword evidence="3" id="KW-1185">Reference proteome</keyword>
<dbReference type="AlphaFoldDB" id="A0A9N7UTB8"/>
<feature type="compositionally biased region" description="Low complexity" evidence="1">
    <location>
        <begin position="110"/>
        <end position="121"/>
    </location>
</feature>
<sequence>MAIRIRSAPFSPPAVVVSNVLRRHVNCGASEEGEGVGGKWTRVILAPMEPRVYELEEEEEEEEEYTFKWQPASYGGTDKGRRPTLHDVKPGRNEPDRPRPSKRPDVPVISSQSDSSSSATSCDLADNQRVSWRLVPLSSEAQPVDEEYKRGKCPDNDQQPPGVHYTSETGVRPCASGELERETARQEWH</sequence>
<feature type="compositionally biased region" description="Basic and acidic residues" evidence="1">
    <location>
        <begin position="78"/>
        <end position="105"/>
    </location>
</feature>
<comment type="caution">
    <text evidence="2">The sequence shown here is derived from an EMBL/GenBank/DDBJ whole genome shotgun (WGS) entry which is preliminary data.</text>
</comment>
<evidence type="ECO:0000256" key="1">
    <source>
        <dbReference type="SAM" id="MobiDB-lite"/>
    </source>
</evidence>
<gene>
    <name evidence="2" type="ORF">PLEPLA_LOCUS24025</name>
</gene>
<accession>A0A9N7UTB8</accession>
<evidence type="ECO:0000313" key="3">
    <source>
        <dbReference type="Proteomes" id="UP001153269"/>
    </source>
</evidence>
<feature type="region of interest" description="Disordered" evidence="1">
    <location>
        <begin position="55"/>
        <end position="189"/>
    </location>
</feature>
<dbReference type="Proteomes" id="UP001153269">
    <property type="component" value="Unassembled WGS sequence"/>
</dbReference>
<name>A0A9N7UTB8_PLEPL</name>
<protein>
    <submittedName>
        <fullName evidence="2">Uncharacterized protein</fullName>
    </submittedName>
</protein>
<organism evidence="2 3">
    <name type="scientific">Pleuronectes platessa</name>
    <name type="common">European plaice</name>
    <dbReference type="NCBI Taxonomy" id="8262"/>
    <lineage>
        <taxon>Eukaryota</taxon>
        <taxon>Metazoa</taxon>
        <taxon>Chordata</taxon>
        <taxon>Craniata</taxon>
        <taxon>Vertebrata</taxon>
        <taxon>Euteleostomi</taxon>
        <taxon>Actinopterygii</taxon>
        <taxon>Neopterygii</taxon>
        <taxon>Teleostei</taxon>
        <taxon>Neoteleostei</taxon>
        <taxon>Acanthomorphata</taxon>
        <taxon>Carangaria</taxon>
        <taxon>Pleuronectiformes</taxon>
        <taxon>Pleuronectoidei</taxon>
        <taxon>Pleuronectidae</taxon>
        <taxon>Pleuronectes</taxon>
    </lineage>
</organism>
<proteinExistence type="predicted"/>
<feature type="compositionally biased region" description="Acidic residues" evidence="1">
    <location>
        <begin position="55"/>
        <end position="64"/>
    </location>
</feature>
<evidence type="ECO:0000313" key="2">
    <source>
        <dbReference type="EMBL" id="CAB1436011.1"/>
    </source>
</evidence>